<reference evidence="4" key="1">
    <citation type="submission" date="2017-08" db="EMBL/GenBank/DDBJ databases">
        <authorList>
            <person name="Alvarez-Ponce D."/>
            <person name="Weitzman C.L."/>
            <person name="Tillett R.L."/>
            <person name="Sandmeier F.C."/>
            <person name="Tracy C.R."/>
        </authorList>
    </citation>
    <scope>NUCLEOTIDE SEQUENCE [LARGE SCALE GENOMIC DNA]</scope>
    <source>
        <strain evidence="4">PS6</strain>
    </source>
</reference>
<dbReference type="PROSITE" id="PS50893">
    <property type="entry name" value="ABC_TRANSPORTER_2"/>
    <property type="match status" value="1"/>
</dbReference>
<dbReference type="InterPro" id="IPR003593">
    <property type="entry name" value="AAA+_ATPase"/>
</dbReference>
<feature type="domain" description="ABC transporter" evidence="3">
    <location>
        <begin position="234"/>
        <end position="528"/>
    </location>
</feature>
<dbReference type="GO" id="GO:0005524">
    <property type="term" value="F:ATP binding"/>
    <property type="evidence" value="ECO:0007669"/>
    <property type="project" value="UniProtKB-KW"/>
</dbReference>
<accession>A0ABX4H6A1</accession>
<keyword evidence="2 4" id="KW-0067">ATP-binding</keyword>
<dbReference type="InterPro" id="IPR027417">
    <property type="entry name" value="P-loop_NTPase"/>
</dbReference>
<dbReference type="PANTHER" id="PTHR43875">
    <property type="entry name" value="MALTODEXTRIN IMPORT ATP-BINDING PROTEIN MSMX"/>
    <property type="match status" value="1"/>
</dbReference>
<dbReference type="PANTHER" id="PTHR43875:SF1">
    <property type="entry name" value="OSMOPROTECTIVE COMPOUNDS UPTAKE ATP-BINDING PROTEIN GGTA"/>
    <property type="match status" value="1"/>
</dbReference>
<dbReference type="RefSeq" id="WP_084232414.1">
    <property type="nucleotide sequence ID" value="NZ_FWXE01000007.1"/>
</dbReference>
<evidence type="ECO:0000256" key="1">
    <source>
        <dbReference type="ARBA" id="ARBA00022741"/>
    </source>
</evidence>
<keyword evidence="5" id="KW-1185">Reference proteome</keyword>
<dbReference type="SMART" id="SM00382">
    <property type="entry name" value="AAA"/>
    <property type="match status" value="1"/>
</dbReference>
<dbReference type="SUPFAM" id="SSF52540">
    <property type="entry name" value="P-loop containing nucleoside triphosphate hydrolases"/>
    <property type="match status" value="1"/>
</dbReference>
<protein>
    <submittedName>
        <fullName evidence="4">ABC transporter ATP-binding protein</fullName>
    </submittedName>
</protein>
<comment type="caution">
    <text evidence="4">The sequence shown here is derived from an EMBL/GenBank/DDBJ whole genome shotgun (WGS) entry which is preliminary data.</text>
</comment>
<dbReference type="Pfam" id="PF00005">
    <property type="entry name" value="ABC_tran"/>
    <property type="match status" value="1"/>
</dbReference>
<evidence type="ECO:0000313" key="5">
    <source>
        <dbReference type="Proteomes" id="UP000217033"/>
    </source>
</evidence>
<organism evidence="4 5">
    <name type="scientific">Mycoplasmopsis agassizii</name>
    <dbReference type="NCBI Taxonomy" id="33922"/>
    <lineage>
        <taxon>Bacteria</taxon>
        <taxon>Bacillati</taxon>
        <taxon>Mycoplasmatota</taxon>
        <taxon>Mycoplasmoidales</taxon>
        <taxon>Metamycoplasmataceae</taxon>
        <taxon>Mycoplasmopsis</taxon>
    </lineage>
</organism>
<evidence type="ECO:0000256" key="2">
    <source>
        <dbReference type="ARBA" id="ARBA00022840"/>
    </source>
</evidence>
<name>A0ABX4H6A1_9BACT</name>
<proteinExistence type="predicted"/>
<dbReference type="InterPro" id="IPR003439">
    <property type="entry name" value="ABC_transporter-like_ATP-bd"/>
</dbReference>
<dbReference type="InterPro" id="IPR047641">
    <property type="entry name" value="ABC_transpr_MalK/UgpC-like"/>
</dbReference>
<gene>
    <name evidence="4" type="ORF">CJF60_01850</name>
</gene>
<dbReference type="Gene3D" id="3.40.50.300">
    <property type="entry name" value="P-loop containing nucleotide triphosphate hydrolases"/>
    <property type="match status" value="1"/>
</dbReference>
<sequence length="622" mass="72915">MHKKDSGYNKFINKDITKLQKINFVFEEKNKDSYFTYPKNIAKTWNVDYAIINYKEVFHLGKNEVIFNKGMDLFLKTAEEFYAPWDGELFFLIENSKPFLFYKITNFLNNEYENIVIKFSNFDLAKTWKIHNLESNISSSRKIISNQKILVTSSENNFEKNVFENFSNLHIETFYANKMDNNFKNYLLNYFKNEEDFSKNKTHFNPDLLLKLNQENETFVFTEIPYHDHHLPTLKVSNLNINLDKKHILKDINFEIFKGEFISILGPSGSGKSTLLNSIASILEPTSGKINFNNVHNIGFVFQNYSLYNDLTVYKNIFLTVKSSLMWNIQWHINKIKIILQQQKNDSNIDAFNSEFKSLRNQISLITIKNFQLKIINLKLSLLLRKIIKTYRLNKKEFDLIKDIKEQVSNSAKQLEIDDLLNKKASALSGGQRQRVAIAKAISKNPDLLILDEPFSSLDYKVKILIRSWVKEIQNKLKITTLFVTHDQDDAMWLSDKVIFLKDGEVKQFSQPNDFFEKPNNLAIAKFVGNPEINYLKSDDKYDYYIRGNHIKINEDKQSQWSVLNNFTNGNYYVIEISNGKNVLEVITTKNFLKSERVSIELDKSKILIFDKQNGNLVDHEK</sequence>
<dbReference type="InterPro" id="IPR017871">
    <property type="entry name" value="ABC_transporter-like_CS"/>
</dbReference>
<evidence type="ECO:0000259" key="3">
    <source>
        <dbReference type="PROSITE" id="PS50893"/>
    </source>
</evidence>
<dbReference type="Proteomes" id="UP000217033">
    <property type="component" value="Unassembled WGS sequence"/>
</dbReference>
<evidence type="ECO:0000313" key="4">
    <source>
        <dbReference type="EMBL" id="PAF55414.1"/>
    </source>
</evidence>
<dbReference type="EMBL" id="NQMN01000001">
    <property type="protein sequence ID" value="PAF55414.1"/>
    <property type="molecule type" value="Genomic_DNA"/>
</dbReference>
<keyword evidence="1" id="KW-0547">Nucleotide-binding</keyword>
<dbReference type="PROSITE" id="PS00211">
    <property type="entry name" value="ABC_TRANSPORTER_1"/>
    <property type="match status" value="1"/>
</dbReference>